<evidence type="ECO:0000259" key="2">
    <source>
        <dbReference type="Pfam" id="PF17919"/>
    </source>
</evidence>
<dbReference type="SUPFAM" id="SSF56672">
    <property type="entry name" value="DNA/RNA polymerases"/>
    <property type="match status" value="1"/>
</dbReference>
<sequence length="526" mass="60369">NPDWWKEVNKNSKEQKDSHLDREICEKLNEGFYNIWNKEKQPDLTRFIVKQVSDKKLSIFSQNLVLKTLENLKPSSTGPDEISAAVLKSARLEIVDIVTKLFNFYINNSFVPEQWKKADITPIPKVTSDHLQSSRYEEDENLDDDFQLDTSKLKTNKELYKLANIEQSMLSDTSIKTDSKLSPKQDKQTGIIAEVTRLIKSFSLYEEPKTTVTPTAPPEMKTYPLSILKNNNYLQNKNQITNTTPIRSNSYINYAGTSQNNQNDKGDPKVEDSTMDLVKFVADLEGNNNKTKRLDPNTKKFSGSNSEDVDDWLFNVEQRFIASKIREEDKLNSVLNFVDKVPKMTKREITCRNKKTLSETIHLATQLEQAQNGIANINFINHDKNGKKGQFKYKIGSKKITNDHRKNFSGNFKSTDKKISENRSQTKQQTWNKDKQKSKLNNNVIRAEILIYCSTTFFTFGSNVKFFWSKECEIAFSDLKNALTSYPILRIFNPKKTLKAYTDASGLAIGGILTQVDDDGKEYILC</sequence>
<gene>
    <name evidence="3" type="ORF">OXX778_LOCUS19328</name>
</gene>
<dbReference type="InterPro" id="IPR041577">
    <property type="entry name" value="RT_RNaseH_2"/>
</dbReference>
<name>A0A814L7D8_9BILA</name>
<feature type="compositionally biased region" description="Polar residues" evidence="1">
    <location>
        <begin position="422"/>
        <end position="431"/>
    </location>
</feature>
<keyword evidence="4" id="KW-1185">Reference proteome</keyword>
<evidence type="ECO:0000313" key="4">
    <source>
        <dbReference type="Proteomes" id="UP000663879"/>
    </source>
</evidence>
<feature type="non-terminal residue" evidence="3">
    <location>
        <position position="1"/>
    </location>
</feature>
<dbReference type="Pfam" id="PF17919">
    <property type="entry name" value="RT_RNaseH_2"/>
    <property type="match status" value="1"/>
</dbReference>
<dbReference type="InterPro" id="IPR043502">
    <property type="entry name" value="DNA/RNA_pol_sf"/>
</dbReference>
<proteinExistence type="predicted"/>
<accession>A0A814L7D8</accession>
<dbReference type="EMBL" id="CAJNOC010005785">
    <property type="protein sequence ID" value="CAF1061997.1"/>
    <property type="molecule type" value="Genomic_DNA"/>
</dbReference>
<reference evidence="3" key="1">
    <citation type="submission" date="2021-02" db="EMBL/GenBank/DDBJ databases">
        <authorList>
            <person name="Nowell W R."/>
        </authorList>
    </citation>
    <scope>NUCLEOTIDE SEQUENCE</scope>
    <source>
        <strain evidence="3">Ploen Becks lab</strain>
    </source>
</reference>
<feature type="region of interest" description="Disordered" evidence="1">
    <location>
        <begin position="404"/>
        <end position="435"/>
    </location>
</feature>
<comment type="caution">
    <text evidence="3">The sequence shown here is derived from an EMBL/GenBank/DDBJ whole genome shotgun (WGS) entry which is preliminary data.</text>
</comment>
<protein>
    <recommendedName>
        <fullName evidence="2">Reverse transcriptase/retrotransposon-derived protein RNase H-like domain-containing protein</fullName>
    </recommendedName>
</protein>
<dbReference type="Proteomes" id="UP000663879">
    <property type="component" value="Unassembled WGS sequence"/>
</dbReference>
<organism evidence="3 4">
    <name type="scientific">Brachionus calyciflorus</name>
    <dbReference type="NCBI Taxonomy" id="104777"/>
    <lineage>
        <taxon>Eukaryota</taxon>
        <taxon>Metazoa</taxon>
        <taxon>Spiralia</taxon>
        <taxon>Gnathifera</taxon>
        <taxon>Rotifera</taxon>
        <taxon>Eurotatoria</taxon>
        <taxon>Monogononta</taxon>
        <taxon>Pseudotrocha</taxon>
        <taxon>Ploima</taxon>
        <taxon>Brachionidae</taxon>
        <taxon>Brachionus</taxon>
    </lineage>
</organism>
<dbReference type="OrthoDB" id="115435at2759"/>
<feature type="domain" description="Reverse transcriptase/retrotransposon-derived protein RNase H-like" evidence="2">
    <location>
        <begin position="468"/>
        <end position="524"/>
    </location>
</feature>
<evidence type="ECO:0000256" key="1">
    <source>
        <dbReference type="SAM" id="MobiDB-lite"/>
    </source>
</evidence>
<dbReference type="AlphaFoldDB" id="A0A814L7D8"/>
<evidence type="ECO:0000313" key="3">
    <source>
        <dbReference type="EMBL" id="CAF1061997.1"/>
    </source>
</evidence>